<reference evidence="3 4" key="1">
    <citation type="submission" date="2014-11" db="EMBL/GenBank/DDBJ databases">
        <authorList>
            <person name="Zhu J."/>
            <person name="Qi W."/>
            <person name="Song R."/>
        </authorList>
    </citation>
    <scope>NUCLEOTIDE SEQUENCE [LARGE SCALE GENOMIC DNA]</scope>
</reference>
<dbReference type="PANTHER" id="PTHR15672:SF8">
    <property type="entry name" value="PROTEIN ENCORE"/>
    <property type="match status" value="1"/>
</dbReference>
<gene>
    <name evidence="3" type="ORF">Vbra_2136</name>
</gene>
<accession>A0A0G4ESX9</accession>
<feature type="region of interest" description="Disordered" evidence="1">
    <location>
        <begin position="106"/>
        <end position="148"/>
    </location>
</feature>
<feature type="compositionally biased region" description="Basic and acidic residues" evidence="1">
    <location>
        <begin position="11"/>
        <end position="26"/>
    </location>
</feature>
<dbReference type="InterPro" id="IPR051937">
    <property type="entry name" value="R3H_domain_containing"/>
</dbReference>
<keyword evidence="2" id="KW-1133">Transmembrane helix</keyword>
<protein>
    <submittedName>
        <fullName evidence="3">Uncharacterized protein</fullName>
    </submittedName>
</protein>
<feature type="compositionally biased region" description="Low complexity" evidence="1">
    <location>
        <begin position="316"/>
        <end position="325"/>
    </location>
</feature>
<feature type="compositionally biased region" description="Low complexity" evidence="1">
    <location>
        <begin position="66"/>
        <end position="79"/>
    </location>
</feature>
<keyword evidence="2" id="KW-0812">Transmembrane</keyword>
<dbReference type="Proteomes" id="UP000041254">
    <property type="component" value="Unassembled WGS sequence"/>
</dbReference>
<feature type="compositionally biased region" description="Basic and acidic residues" evidence="1">
    <location>
        <begin position="385"/>
        <end position="404"/>
    </location>
</feature>
<dbReference type="InParanoid" id="A0A0G4ESX9"/>
<dbReference type="VEuPathDB" id="CryptoDB:Vbra_2136"/>
<organism evidence="3 4">
    <name type="scientific">Vitrella brassicaformis (strain CCMP3155)</name>
    <dbReference type="NCBI Taxonomy" id="1169540"/>
    <lineage>
        <taxon>Eukaryota</taxon>
        <taxon>Sar</taxon>
        <taxon>Alveolata</taxon>
        <taxon>Colpodellida</taxon>
        <taxon>Vitrellaceae</taxon>
        <taxon>Vitrella</taxon>
    </lineage>
</organism>
<feature type="region of interest" description="Disordered" evidence="1">
    <location>
        <begin position="1"/>
        <end position="79"/>
    </location>
</feature>
<sequence>MKESACPFLRHRGDTKGGGSDDKRQPTNDAPPSAEQRPAAASSSDAVPPPEWTSSSVPSPSPSPGPAAQAQGPAAAAAVPSYTVYEQPSPSLVPSAAPYVHPPPPPPWMEPTPSPGFPYPPMHPTQQQGEMQGGPHHQQQQQQQQQQQPPGFFLRDVLKVVAEAAAVIEGLRLMLMTLTQWFREVSGFGAGVAERGFLMRYLLGWLGLLVGGRRAKGRGTGRGGLTRAWEESVGVWGGGGGGGPASRRQYRWSVTASVSSSIYVALGLYLLFRLYRQWKAYQRLRRWLTAHTRRPHHHQQQGRPALPPVAEHQQYSSPPLHPLLSSPEARKLLPRVHISQTSSTVSHSSSGATASPRHIGEGVGTDGSPISDTHRLLWEMYKRKQREAAMARRGREQHQQHDGDGDGGEPSAFS</sequence>
<feature type="region of interest" description="Disordered" evidence="1">
    <location>
        <begin position="385"/>
        <end position="414"/>
    </location>
</feature>
<feature type="region of interest" description="Disordered" evidence="1">
    <location>
        <begin position="338"/>
        <end position="371"/>
    </location>
</feature>
<keyword evidence="4" id="KW-1185">Reference proteome</keyword>
<dbReference type="EMBL" id="CDMY01000299">
    <property type="protein sequence ID" value="CEM00816.1"/>
    <property type="molecule type" value="Genomic_DNA"/>
</dbReference>
<name>A0A0G4ESX9_VITBC</name>
<feature type="transmembrane region" description="Helical" evidence="2">
    <location>
        <begin position="252"/>
        <end position="275"/>
    </location>
</feature>
<keyword evidence="2" id="KW-0472">Membrane</keyword>
<evidence type="ECO:0000313" key="4">
    <source>
        <dbReference type="Proteomes" id="UP000041254"/>
    </source>
</evidence>
<dbReference type="PANTHER" id="PTHR15672">
    <property type="entry name" value="CAMP-REGULATED PHOSPHOPROTEIN 21 RELATED R3H DOMAIN CONTAINING PROTEIN"/>
    <property type="match status" value="1"/>
</dbReference>
<feature type="compositionally biased region" description="Low complexity" evidence="1">
    <location>
        <begin position="126"/>
        <end position="148"/>
    </location>
</feature>
<proteinExistence type="predicted"/>
<feature type="compositionally biased region" description="Pro residues" evidence="1">
    <location>
        <begin position="106"/>
        <end position="123"/>
    </location>
</feature>
<evidence type="ECO:0000313" key="3">
    <source>
        <dbReference type="EMBL" id="CEM00816.1"/>
    </source>
</evidence>
<dbReference type="AlphaFoldDB" id="A0A0G4ESX9"/>
<feature type="compositionally biased region" description="Low complexity" evidence="1">
    <location>
        <begin position="339"/>
        <end position="355"/>
    </location>
</feature>
<feature type="region of interest" description="Disordered" evidence="1">
    <location>
        <begin position="292"/>
        <end position="325"/>
    </location>
</feature>
<evidence type="ECO:0000256" key="1">
    <source>
        <dbReference type="SAM" id="MobiDB-lite"/>
    </source>
</evidence>
<evidence type="ECO:0000256" key="2">
    <source>
        <dbReference type="SAM" id="Phobius"/>
    </source>
</evidence>